<dbReference type="GO" id="GO:0004497">
    <property type="term" value="F:monooxygenase activity"/>
    <property type="evidence" value="ECO:0007669"/>
    <property type="project" value="UniProtKB-KW"/>
</dbReference>
<dbReference type="GO" id="GO:0005506">
    <property type="term" value="F:iron ion binding"/>
    <property type="evidence" value="ECO:0007669"/>
    <property type="project" value="InterPro"/>
</dbReference>
<keyword evidence="10 13" id="KW-0408">Iron</keyword>
<dbReference type="InterPro" id="IPR002403">
    <property type="entry name" value="Cyt_P450_E_grp-IV"/>
</dbReference>
<evidence type="ECO:0000256" key="6">
    <source>
        <dbReference type="ARBA" id="ARBA00022692"/>
    </source>
</evidence>
<reference evidence="16 17" key="1">
    <citation type="journal article" date="2015" name="Fungal Genet. Biol.">
        <title>Evolution of novel wood decay mechanisms in Agaricales revealed by the genome sequences of Fistulina hepatica and Cylindrobasidium torrendii.</title>
        <authorList>
            <person name="Floudas D."/>
            <person name="Held B.W."/>
            <person name="Riley R."/>
            <person name="Nagy L.G."/>
            <person name="Koehler G."/>
            <person name="Ransdell A.S."/>
            <person name="Younus H."/>
            <person name="Chow J."/>
            <person name="Chiniquy J."/>
            <person name="Lipzen A."/>
            <person name="Tritt A."/>
            <person name="Sun H."/>
            <person name="Haridas S."/>
            <person name="LaButti K."/>
            <person name="Ohm R.A."/>
            <person name="Kues U."/>
            <person name="Blanchette R.A."/>
            <person name="Grigoriev I.V."/>
            <person name="Minto R.E."/>
            <person name="Hibbett D.S."/>
        </authorList>
    </citation>
    <scope>NUCLEOTIDE SEQUENCE [LARGE SCALE GENOMIC DNA]</scope>
    <source>
        <strain evidence="16 17">FP15055 ss-10</strain>
    </source>
</reference>
<keyword evidence="7 13" id="KW-0479">Metal-binding</keyword>
<evidence type="ECO:0000256" key="5">
    <source>
        <dbReference type="ARBA" id="ARBA00022617"/>
    </source>
</evidence>
<dbReference type="Pfam" id="PF00067">
    <property type="entry name" value="p450"/>
    <property type="match status" value="1"/>
</dbReference>
<evidence type="ECO:0000256" key="10">
    <source>
        <dbReference type="ARBA" id="ARBA00023004"/>
    </source>
</evidence>
<dbReference type="Proteomes" id="UP000054007">
    <property type="component" value="Unassembled WGS sequence"/>
</dbReference>
<keyword evidence="5 13" id="KW-0349">Heme</keyword>
<keyword evidence="8 15" id="KW-1133">Transmembrane helix</keyword>
<keyword evidence="17" id="KW-1185">Reference proteome</keyword>
<evidence type="ECO:0000256" key="14">
    <source>
        <dbReference type="RuleBase" id="RU000461"/>
    </source>
</evidence>
<evidence type="ECO:0000256" key="11">
    <source>
        <dbReference type="ARBA" id="ARBA00023033"/>
    </source>
</evidence>
<evidence type="ECO:0000256" key="2">
    <source>
        <dbReference type="ARBA" id="ARBA00004370"/>
    </source>
</evidence>
<dbReference type="AlphaFoldDB" id="A0A0D7BNW3"/>
<evidence type="ECO:0000256" key="4">
    <source>
        <dbReference type="ARBA" id="ARBA00010617"/>
    </source>
</evidence>
<dbReference type="GO" id="GO:0016705">
    <property type="term" value="F:oxidoreductase activity, acting on paired donors, with incorporation or reduction of molecular oxygen"/>
    <property type="evidence" value="ECO:0007669"/>
    <property type="project" value="InterPro"/>
</dbReference>
<dbReference type="PRINTS" id="PR00385">
    <property type="entry name" value="P450"/>
</dbReference>
<dbReference type="PRINTS" id="PR00465">
    <property type="entry name" value="EP450IV"/>
</dbReference>
<evidence type="ECO:0000256" key="7">
    <source>
        <dbReference type="ARBA" id="ARBA00022723"/>
    </source>
</evidence>
<comment type="subcellular location">
    <subcellularLocation>
        <location evidence="2">Membrane</location>
    </subcellularLocation>
</comment>
<comment type="pathway">
    <text evidence="3">Secondary metabolite biosynthesis; terpenoid biosynthesis.</text>
</comment>
<comment type="cofactor">
    <cofactor evidence="1 13">
        <name>heme</name>
        <dbReference type="ChEBI" id="CHEBI:30413"/>
    </cofactor>
</comment>
<comment type="similarity">
    <text evidence="4 14">Belongs to the cytochrome P450 family.</text>
</comment>
<dbReference type="InterPro" id="IPR036396">
    <property type="entry name" value="Cyt_P450_sf"/>
</dbReference>
<dbReference type="EMBL" id="KN880456">
    <property type="protein sequence ID" value="KIY71261.1"/>
    <property type="molecule type" value="Genomic_DNA"/>
</dbReference>
<gene>
    <name evidence="16" type="ORF">CYLTODRAFT_487328</name>
</gene>
<dbReference type="STRING" id="1314674.A0A0D7BNW3"/>
<evidence type="ECO:0000256" key="1">
    <source>
        <dbReference type="ARBA" id="ARBA00001971"/>
    </source>
</evidence>
<dbReference type="GO" id="GO:0020037">
    <property type="term" value="F:heme binding"/>
    <property type="evidence" value="ECO:0007669"/>
    <property type="project" value="InterPro"/>
</dbReference>
<evidence type="ECO:0000256" key="8">
    <source>
        <dbReference type="ARBA" id="ARBA00022989"/>
    </source>
</evidence>
<sequence length="515" mass="57754">MSTHIYFGGFAALAIALATYFIFTGRSSLPSYIPGPPSPSWIAGNAVQIVNEQEKAGDLEFSWFKRYGATIKIKGTFGTDILMTSDAKALQYILLTSAYRFYKAPELCIALDAMGGPGISTVNGADHARQRKVVNMSFSETQLLYQSIKTSGNVVNMDLWFGRAALDALGKAAFSYDFNALTDPENSEMGHILHHFHDSTPSTSRRLRVGLWALEKIPPLRNLLAYFPGEVHKRFRHFQDACMKFSLPLIDEAKKMVDDSTKDMLSVIVGANQSENPNRRMSDEELICQAPHILTAGQGSTTSTLAWTFYYLSHDPETQEALRQEINEVIKRVGPEEPFSVHDYDGMALLNAVVKEALRLHPILAAIPRQAEFDEIIPLSEPIITENGEKIYQIPVKKGQHIQCAAHGYNRNPVIWGPDAQEWNPKRWLNKPDMQYSVGVYGNTLSFGGGVRNCIGWRFAVMEMQCLTTEMVKKFRYEPSVDTKKVLPWPGFITTPRMKGRFHEGPQMPLIVTPI</sequence>
<dbReference type="SUPFAM" id="SSF48264">
    <property type="entry name" value="Cytochrome P450"/>
    <property type="match status" value="1"/>
</dbReference>
<dbReference type="OrthoDB" id="1470350at2759"/>
<protein>
    <submittedName>
        <fullName evidence="16">PAH-inducible cytochrome P450 monooxygenase PC-PAH 1</fullName>
    </submittedName>
</protein>
<evidence type="ECO:0000256" key="15">
    <source>
        <dbReference type="SAM" id="Phobius"/>
    </source>
</evidence>
<feature type="transmembrane region" description="Helical" evidence="15">
    <location>
        <begin position="6"/>
        <end position="23"/>
    </location>
</feature>
<evidence type="ECO:0000256" key="3">
    <source>
        <dbReference type="ARBA" id="ARBA00004721"/>
    </source>
</evidence>
<dbReference type="GO" id="GO:0016020">
    <property type="term" value="C:membrane"/>
    <property type="evidence" value="ECO:0007669"/>
    <property type="project" value="UniProtKB-SubCell"/>
</dbReference>
<evidence type="ECO:0000313" key="16">
    <source>
        <dbReference type="EMBL" id="KIY71261.1"/>
    </source>
</evidence>
<keyword evidence="6 15" id="KW-0812">Transmembrane</keyword>
<dbReference type="PROSITE" id="PS00086">
    <property type="entry name" value="CYTOCHROME_P450"/>
    <property type="match status" value="1"/>
</dbReference>
<accession>A0A0D7BNW3</accession>
<dbReference type="InterPro" id="IPR017972">
    <property type="entry name" value="Cyt_P450_CS"/>
</dbReference>
<evidence type="ECO:0000256" key="9">
    <source>
        <dbReference type="ARBA" id="ARBA00023002"/>
    </source>
</evidence>
<proteinExistence type="inferred from homology"/>
<organism evidence="16 17">
    <name type="scientific">Cylindrobasidium torrendii FP15055 ss-10</name>
    <dbReference type="NCBI Taxonomy" id="1314674"/>
    <lineage>
        <taxon>Eukaryota</taxon>
        <taxon>Fungi</taxon>
        <taxon>Dikarya</taxon>
        <taxon>Basidiomycota</taxon>
        <taxon>Agaricomycotina</taxon>
        <taxon>Agaricomycetes</taxon>
        <taxon>Agaricomycetidae</taxon>
        <taxon>Agaricales</taxon>
        <taxon>Marasmiineae</taxon>
        <taxon>Physalacriaceae</taxon>
        <taxon>Cylindrobasidium</taxon>
    </lineage>
</organism>
<evidence type="ECO:0000313" key="17">
    <source>
        <dbReference type="Proteomes" id="UP000054007"/>
    </source>
</evidence>
<feature type="binding site" description="axial binding residue" evidence="13">
    <location>
        <position position="454"/>
    </location>
    <ligand>
        <name>heme</name>
        <dbReference type="ChEBI" id="CHEBI:30413"/>
    </ligand>
    <ligandPart>
        <name>Fe</name>
        <dbReference type="ChEBI" id="CHEBI:18248"/>
    </ligandPart>
</feature>
<keyword evidence="12 15" id="KW-0472">Membrane</keyword>
<evidence type="ECO:0000256" key="13">
    <source>
        <dbReference type="PIRSR" id="PIRSR602403-1"/>
    </source>
</evidence>
<dbReference type="InterPro" id="IPR001128">
    <property type="entry name" value="Cyt_P450"/>
</dbReference>
<dbReference type="PANTHER" id="PTHR24305:SF166">
    <property type="entry name" value="CYTOCHROME P450 12A4, MITOCHONDRIAL-RELATED"/>
    <property type="match status" value="1"/>
</dbReference>
<dbReference type="Gene3D" id="1.10.630.10">
    <property type="entry name" value="Cytochrome P450"/>
    <property type="match status" value="1"/>
</dbReference>
<evidence type="ECO:0000256" key="12">
    <source>
        <dbReference type="ARBA" id="ARBA00023136"/>
    </source>
</evidence>
<dbReference type="InterPro" id="IPR050121">
    <property type="entry name" value="Cytochrome_P450_monoxygenase"/>
</dbReference>
<keyword evidence="9 14" id="KW-0560">Oxidoreductase</keyword>
<name>A0A0D7BNW3_9AGAR</name>
<dbReference type="PANTHER" id="PTHR24305">
    <property type="entry name" value="CYTOCHROME P450"/>
    <property type="match status" value="1"/>
</dbReference>
<keyword evidence="11 14" id="KW-0503">Monooxygenase</keyword>